<sequence>MTFRRALLTGWFSFVEGEVTAGDVLALRRAEEVLRESGQAYDVAWSPGFAPRELSLKTVRPAAYDLLLFVCGPCSGPQPAALHEQFAHCRRIAVGVSVIDPQDPAVRGFHEVIARDGGPAGRPSPDLSAGTRPPRPLPPVVATVLTTGQHEYAGRRRHEEAARRVTAWLGSRDCARLELETRLDAGDWRLCGTPEQLDAVLARVDLVLTDRLHGMVLALRSGVPVIAVDPVAGGAKVSAQARALGWPAVIPVEQLADGALAHWWEWARGEGRNRAAAYAAGPHPEPLADALRTFLVGAGESTGQEIRPIRPV</sequence>
<feature type="domain" description="Polysaccharide pyruvyl transferase" evidence="2">
    <location>
        <begin position="192"/>
        <end position="229"/>
    </location>
</feature>
<evidence type="ECO:0000256" key="1">
    <source>
        <dbReference type="SAM" id="MobiDB-lite"/>
    </source>
</evidence>
<evidence type="ECO:0000313" key="3">
    <source>
        <dbReference type="EMBL" id="MBO8193625.1"/>
    </source>
</evidence>
<comment type="caution">
    <text evidence="3">The sequence shown here is derived from an EMBL/GenBank/DDBJ whole genome shotgun (WGS) entry which is preliminary data.</text>
</comment>
<keyword evidence="4" id="KW-1185">Reference proteome</keyword>
<dbReference type="EMBL" id="JADKMA010000089">
    <property type="protein sequence ID" value="MBO8193625.1"/>
    <property type="molecule type" value="Genomic_DNA"/>
</dbReference>
<dbReference type="GO" id="GO:0016740">
    <property type="term" value="F:transferase activity"/>
    <property type="evidence" value="ECO:0007669"/>
    <property type="project" value="UniProtKB-KW"/>
</dbReference>
<gene>
    <name evidence="3" type="ORF">ITI46_18445</name>
</gene>
<dbReference type="InterPro" id="IPR007345">
    <property type="entry name" value="Polysacch_pyruvyl_Trfase"/>
</dbReference>
<organism evidence="3 4">
    <name type="scientific">Streptomyces oryzae</name>
    <dbReference type="NCBI Taxonomy" id="1434886"/>
    <lineage>
        <taxon>Bacteria</taxon>
        <taxon>Bacillati</taxon>
        <taxon>Actinomycetota</taxon>
        <taxon>Actinomycetes</taxon>
        <taxon>Kitasatosporales</taxon>
        <taxon>Streptomycetaceae</taxon>
        <taxon>Streptomyces</taxon>
    </lineage>
</organism>
<dbReference type="Proteomes" id="UP001519064">
    <property type="component" value="Unassembled WGS sequence"/>
</dbReference>
<dbReference type="RefSeq" id="WP_209240741.1">
    <property type="nucleotide sequence ID" value="NZ_JADKMA010000089.1"/>
</dbReference>
<protein>
    <submittedName>
        <fullName evidence="3">Polysaccharide pyruvyl transferase family protein</fullName>
    </submittedName>
</protein>
<evidence type="ECO:0000259" key="2">
    <source>
        <dbReference type="Pfam" id="PF04230"/>
    </source>
</evidence>
<dbReference type="Pfam" id="PF04230">
    <property type="entry name" value="PS_pyruv_trans"/>
    <property type="match status" value="1"/>
</dbReference>
<keyword evidence="3" id="KW-0808">Transferase</keyword>
<feature type="region of interest" description="Disordered" evidence="1">
    <location>
        <begin position="114"/>
        <end position="137"/>
    </location>
</feature>
<name>A0ABS3XE15_9ACTN</name>
<proteinExistence type="predicted"/>
<evidence type="ECO:0000313" key="4">
    <source>
        <dbReference type="Proteomes" id="UP001519064"/>
    </source>
</evidence>
<accession>A0ABS3XE15</accession>
<reference evidence="3 4" key="1">
    <citation type="submission" date="2020-11" db="EMBL/GenBank/DDBJ databases">
        <title>Streptomyces spirodelae sp. nov., isolated from duckweed.</title>
        <authorList>
            <person name="Saimee Y."/>
            <person name="Duangmal K."/>
        </authorList>
    </citation>
    <scope>NUCLEOTIDE SEQUENCE [LARGE SCALE GENOMIC DNA]</scope>
    <source>
        <strain evidence="3 4">S16-07</strain>
    </source>
</reference>